<accession>H8I5Z9</accession>
<dbReference type="InterPro" id="IPR002932">
    <property type="entry name" value="Glu_synthdom"/>
</dbReference>
<dbReference type="KEGG" id="mez:Mtc_1481"/>
<evidence type="ECO:0000256" key="3">
    <source>
        <dbReference type="ARBA" id="ARBA00023002"/>
    </source>
</evidence>
<evidence type="ECO:0000313" key="9">
    <source>
        <dbReference type="EMBL" id="AFD00233.1"/>
    </source>
</evidence>
<dbReference type="Pfam" id="PF00037">
    <property type="entry name" value="Fer4"/>
    <property type="match status" value="1"/>
</dbReference>
<dbReference type="SUPFAM" id="SSF51395">
    <property type="entry name" value="FMN-linked oxidoreductases"/>
    <property type="match status" value="1"/>
</dbReference>
<dbReference type="GO" id="GO:0004355">
    <property type="term" value="F:glutamate synthase (NADPH) activity"/>
    <property type="evidence" value="ECO:0007669"/>
    <property type="project" value="UniProtKB-EC"/>
</dbReference>
<keyword evidence="7" id="KW-0479">Metal-binding</keyword>
<dbReference type="PROSITE" id="PS51379">
    <property type="entry name" value="4FE4S_FER_2"/>
    <property type="match status" value="2"/>
</dbReference>
<feature type="binding site" evidence="7">
    <location>
        <position position="57"/>
    </location>
    <ligand>
        <name>[4Fe-4S] cluster</name>
        <dbReference type="ChEBI" id="CHEBI:49883"/>
        <label>2</label>
    </ligand>
</feature>
<dbReference type="Gene3D" id="3.20.20.70">
    <property type="entry name" value="Aldolase class I"/>
    <property type="match status" value="1"/>
</dbReference>
<dbReference type="PROSITE" id="PS00198">
    <property type="entry name" value="4FE4S_FER_1"/>
    <property type="match status" value="1"/>
</dbReference>
<feature type="binding site" evidence="7">
    <location>
        <position position="29"/>
    </location>
    <ligand>
        <name>[4Fe-4S] cluster</name>
        <dbReference type="ChEBI" id="CHEBI:49883"/>
        <label>1</label>
    </ligand>
</feature>
<dbReference type="GO" id="GO:0006537">
    <property type="term" value="P:glutamate biosynthetic process"/>
    <property type="evidence" value="ECO:0007669"/>
    <property type="project" value="UniProtKB-KW"/>
</dbReference>
<evidence type="ECO:0000256" key="7">
    <source>
        <dbReference type="PIRSR" id="PIRSR006429-1"/>
    </source>
</evidence>
<keyword evidence="7" id="KW-0004">4Fe-4S</keyword>
<dbReference type="GO" id="GO:0046872">
    <property type="term" value="F:metal ion binding"/>
    <property type="evidence" value="ECO:0007669"/>
    <property type="project" value="UniProtKB-KW"/>
</dbReference>
<keyword evidence="2 6" id="KW-0028">Amino-acid biosynthesis</keyword>
<evidence type="ECO:0000256" key="4">
    <source>
        <dbReference type="ARBA" id="ARBA00023164"/>
    </source>
</evidence>
<dbReference type="EC" id="1.4.1.13" evidence="6"/>
<evidence type="ECO:0000259" key="8">
    <source>
        <dbReference type="PROSITE" id="PS51379"/>
    </source>
</evidence>
<evidence type="ECO:0000313" key="10">
    <source>
        <dbReference type="Proteomes" id="UP000005233"/>
    </source>
</evidence>
<keyword evidence="7" id="KW-0411">Iron-sulfur</keyword>
<keyword evidence="6" id="KW-0285">Flavoprotein</keyword>
<proteinExistence type="inferred from homology"/>
<feature type="domain" description="4Fe-4S ferredoxin-type" evidence="8">
    <location>
        <begin position="14"/>
        <end position="43"/>
    </location>
</feature>
<keyword evidence="6" id="KW-0521">NADP</keyword>
<sequence>MTTAILPSTVPPEFSVNIDEKKCARCKKCTIECGFGALAYSNEFDCILADDSKCVACLRCVAMCPRRAIRIERSPLTFKHNDNFTDEIRKNIYKQAETGGILLTAMGCDKPYPIIWDHLLIDACQVTNPSIDPLREPMELRTYLGKKPDRLEFDVDENGEIRLKTELAPNVRLDVPIIFGAMSYGAVSYNVQKSLMMAAMQNGTLMNTGEGGLHRDFYKYKDHVIVQCASGRFGVHAEYLNAGAVVEIKIGQGAKPGIGGHLPGEKIDAEVAKTRMIPVGTDALSPAPHHDIYSIEDLSQLIYALKEATEYKKPVSVKVAAVHNIAAICSGIVRAGADIVTIDGFRGGTGAAPRVIRDNVGIPIELALAAVDDRLRQEGIRNQASLVVGGGIRQSADVIKAIALGADAVMIGTAALVALGCRICQKCNTGNCSWGIATQKPHLVSRLDPEVGAQRLTNLLSAWSHEIQEVLGALGINSIESLRGNRERLRGIGLDEKTLEILGIKPAGR</sequence>
<comment type="similarity">
    <text evidence="1 6">Belongs to the glutamate synthase family.</text>
</comment>
<dbReference type="HOGENOM" id="CLU_023342_1_1_2"/>
<comment type="catalytic activity">
    <reaction evidence="5 6">
        <text>2 L-glutamate + NADP(+) = L-glutamine + 2-oxoglutarate + NADPH + H(+)</text>
        <dbReference type="Rhea" id="RHEA:15501"/>
        <dbReference type="ChEBI" id="CHEBI:15378"/>
        <dbReference type="ChEBI" id="CHEBI:16810"/>
        <dbReference type="ChEBI" id="CHEBI:29985"/>
        <dbReference type="ChEBI" id="CHEBI:57783"/>
        <dbReference type="ChEBI" id="CHEBI:58349"/>
        <dbReference type="ChEBI" id="CHEBI:58359"/>
        <dbReference type="EC" id="1.4.1.13"/>
    </reaction>
</comment>
<dbReference type="PANTHER" id="PTHR43819">
    <property type="entry name" value="ARCHAEAL-TYPE GLUTAMATE SYNTHASE [NADPH]"/>
    <property type="match status" value="1"/>
</dbReference>
<dbReference type="EMBL" id="CP003243">
    <property type="protein sequence ID" value="AFD00233.1"/>
    <property type="molecule type" value="Genomic_DNA"/>
</dbReference>
<feature type="domain" description="4Fe-4S ferredoxin-type" evidence="8">
    <location>
        <begin position="45"/>
        <end position="74"/>
    </location>
</feature>
<dbReference type="InterPro" id="IPR024188">
    <property type="entry name" value="GltB"/>
</dbReference>
<dbReference type="InterPro" id="IPR017896">
    <property type="entry name" value="4Fe4S_Fe-S-bd"/>
</dbReference>
<keyword evidence="3 6" id="KW-0560">Oxidoreductase</keyword>
<keyword evidence="4 6" id="KW-0314">Glutamate biosynthesis</keyword>
<dbReference type="STRING" id="1041930.Mtc_1481"/>
<dbReference type="Gene3D" id="3.30.70.20">
    <property type="match status" value="1"/>
</dbReference>
<dbReference type="CDD" id="cd02808">
    <property type="entry name" value="GltS_FMN"/>
    <property type="match status" value="1"/>
</dbReference>
<evidence type="ECO:0000256" key="2">
    <source>
        <dbReference type="ARBA" id="ARBA00022605"/>
    </source>
</evidence>
<dbReference type="GO" id="GO:0051539">
    <property type="term" value="F:4 iron, 4 sulfur cluster binding"/>
    <property type="evidence" value="ECO:0007669"/>
    <property type="project" value="UniProtKB-KW"/>
</dbReference>
<name>H8I5Z9_METCZ</name>
<protein>
    <recommendedName>
        <fullName evidence="6">Archaeal glutamate synthase [NADPH]</fullName>
        <ecNumber evidence="6">1.4.1.13</ecNumber>
    </recommendedName>
</protein>
<dbReference type="eggNOG" id="arCOG00619">
    <property type="taxonomic scope" value="Archaea"/>
</dbReference>
<dbReference type="AlphaFoldDB" id="H8I5Z9"/>
<dbReference type="eggNOG" id="arCOG02187">
    <property type="taxonomic scope" value="Archaea"/>
</dbReference>
<comment type="cofactor">
    <cofactor evidence="6">
        <name>FMN</name>
        <dbReference type="ChEBI" id="CHEBI:58210"/>
    </cofactor>
</comment>
<feature type="binding site" evidence="7">
    <location>
        <position position="60"/>
    </location>
    <ligand>
        <name>[4Fe-4S] cluster</name>
        <dbReference type="ChEBI" id="CHEBI:49883"/>
        <label>2</label>
    </ligand>
</feature>
<dbReference type="InterPro" id="IPR017900">
    <property type="entry name" value="4Fe4S_Fe_S_CS"/>
</dbReference>
<evidence type="ECO:0000256" key="5">
    <source>
        <dbReference type="ARBA" id="ARBA00048151"/>
    </source>
</evidence>
<feature type="binding site" evidence="7">
    <location>
        <position position="64"/>
    </location>
    <ligand>
        <name>[4Fe-4S] cluster</name>
        <dbReference type="ChEBI" id="CHEBI:49883"/>
        <label>1</label>
    </ligand>
</feature>
<feature type="binding site" evidence="7">
    <location>
        <position position="23"/>
    </location>
    <ligand>
        <name>[4Fe-4S] cluster</name>
        <dbReference type="ChEBI" id="CHEBI:49883"/>
        <label>1</label>
    </ligand>
</feature>
<organism evidence="9 10">
    <name type="scientific">Methanocella conradii (strain DSM 24694 / JCM 17849 / CGMCC 1.5162 / HZ254)</name>
    <dbReference type="NCBI Taxonomy" id="1041930"/>
    <lineage>
        <taxon>Archaea</taxon>
        <taxon>Methanobacteriati</taxon>
        <taxon>Methanobacteriota</taxon>
        <taxon>Stenosarchaea group</taxon>
        <taxon>Methanomicrobia</taxon>
        <taxon>Methanocellales</taxon>
        <taxon>Methanocellaceae</taxon>
        <taxon>Methanocella</taxon>
    </lineage>
</organism>
<dbReference type="PANTHER" id="PTHR43819:SF1">
    <property type="entry name" value="ARCHAEAL-TYPE GLUTAMATE SYNTHASE [NADPH]"/>
    <property type="match status" value="1"/>
</dbReference>
<evidence type="ECO:0000256" key="1">
    <source>
        <dbReference type="ARBA" id="ARBA00009716"/>
    </source>
</evidence>
<keyword evidence="7" id="KW-0408">Iron</keyword>
<dbReference type="PIRSF" id="PIRSF500061">
    <property type="entry name" value="GOGAT_lg2_archl"/>
    <property type="match status" value="1"/>
</dbReference>
<reference evidence="9 10" key="1">
    <citation type="journal article" date="2012" name="J. Bacteriol.">
        <title>Complete genome sequence of a thermophilic methanogen, Methanocella conradii HZ254, isolated from Chinese rice field soil.</title>
        <authorList>
            <person name="Lu Z."/>
            <person name="Lu Y."/>
        </authorList>
    </citation>
    <scope>NUCLEOTIDE SEQUENCE [LARGE SCALE GENOMIC DNA]</scope>
    <source>
        <strain evidence="10">DSM 24694 / JCM 17849 / CGMCC 1.5162 / HZ254</strain>
    </source>
</reference>
<dbReference type="Pfam" id="PF01645">
    <property type="entry name" value="Glu_synthase"/>
    <property type="match status" value="1"/>
</dbReference>
<dbReference type="PIRSF" id="PIRSF006429">
    <property type="entry name" value="GOGAT_lg_2"/>
    <property type="match status" value="1"/>
</dbReference>
<gene>
    <name evidence="9" type="primary">gltB2</name>
    <name evidence="9" type="ordered locus">Mtc_1481</name>
</gene>
<dbReference type="InterPro" id="IPR043578">
    <property type="entry name" value="GltB_archl_type"/>
</dbReference>
<dbReference type="OrthoDB" id="2837at2157"/>
<dbReference type="SUPFAM" id="SSF54862">
    <property type="entry name" value="4Fe-4S ferredoxins"/>
    <property type="match status" value="1"/>
</dbReference>
<keyword evidence="6" id="KW-0288">FMN</keyword>
<feature type="binding site" evidence="7">
    <location>
        <position position="33"/>
    </location>
    <ligand>
        <name>[4Fe-4S] cluster</name>
        <dbReference type="ChEBI" id="CHEBI:49883"/>
        <label>2</label>
    </ligand>
</feature>
<evidence type="ECO:0000256" key="6">
    <source>
        <dbReference type="PIRNR" id="PIRNR006429"/>
    </source>
</evidence>
<dbReference type="Proteomes" id="UP000005233">
    <property type="component" value="Chromosome"/>
</dbReference>
<feature type="binding site" evidence="7">
    <location>
        <position position="26"/>
    </location>
    <ligand>
        <name>[4Fe-4S] cluster</name>
        <dbReference type="ChEBI" id="CHEBI:49883"/>
        <label>1</label>
    </ligand>
</feature>
<feature type="binding site" evidence="7">
    <location>
        <position position="54"/>
    </location>
    <ligand>
        <name>[4Fe-4S] cluster</name>
        <dbReference type="ChEBI" id="CHEBI:49883"/>
        <label>2</label>
    </ligand>
</feature>
<dbReference type="InterPro" id="IPR013785">
    <property type="entry name" value="Aldolase_TIM"/>
</dbReference>
<keyword evidence="10" id="KW-1185">Reference proteome</keyword>